<dbReference type="EC" id="2.5.1.3" evidence="4"/>
<gene>
    <name evidence="4" type="ORF">IOD40_16930</name>
</gene>
<evidence type="ECO:0000313" key="4">
    <source>
        <dbReference type="EMBL" id="MBI1622347.1"/>
    </source>
</evidence>
<dbReference type="InterPro" id="IPR013785">
    <property type="entry name" value="Aldolase_TIM"/>
</dbReference>
<name>A0ABS0SGB0_9HYPH</name>
<evidence type="ECO:0000256" key="2">
    <source>
        <dbReference type="ARBA" id="ARBA00022977"/>
    </source>
</evidence>
<dbReference type="SUPFAM" id="SSF51391">
    <property type="entry name" value="Thiamin phosphate synthase"/>
    <property type="match status" value="1"/>
</dbReference>
<keyword evidence="5" id="KW-1185">Reference proteome</keyword>
<feature type="domain" description="Thiamine phosphate synthase/TenI" evidence="3">
    <location>
        <begin position="22"/>
        <end position="188"/>
    </location>
</feature>
<dbReference type="Proteomes" id="UP000601789">
    <property type="component" value="Unassembled WGS sequence"/>
</dbReference>
<comment type="caution">
    <text evidence="4">The sequence shown here is derived from an EMBL/GenBank/DDBJ whole genome shotgun (WGS) entry which is preliminary data.</text>
</comment>
<dbReference type="EMBL" id="JADGMQ010000015">
    <property type="protein sequence ID" value="MBI1622347.1"/>
    <property type="molecule type" value="Genomic_DNA"/>
</dbReference>
<dbReference type="CDD" id="cd00564">
    <property type="entry name" value="TMP_TenI"/>
    <property type="match status" value="1"/>
</dbReference>
<dbReference type="RefSeq" id="WP_198477885.1">
    <property type="nucleotide sequence ID" value="NZ_JADGMQ010000015.1"/>
</dbReference>
<keyword evidence="2" id="KW-0784">Thiamine biosynthesis</keyword>
<sequence length="217" mass="23193">MNPTEIPNRCRVVLIAPEGVAPQRVIEALSGGDVASLILPQWGMDDDAFQKFAEAIVPTAQASGVAVMVGGDVRIAARAKADGIHIETNRASLEEVIEKHQAKLMVGTGGVTTRDDALELGEARPDYMFFGRFGYDTKPEPHPRNLKLGGWWSEMVQIPCIVMAGSEMQSVVEVARTGADFVAVSAAVFAEGVDAAKTIAQANELLDSEAPRFGDEN</sequence>
<keyword evidence="4" id="KW-0808">Transferase</keyword>
<dbReference type="PANTHER" id="PTHR20857">
    <property type="entry name" value="THIAMINE-PHOSPHATE PYROPHOSPHORYLASE"/>
    <property type="match status" value="1"/>
</dbReference>
<evidence type="ECO:0000259" key="3">
    <source>
        <dbReference type="Pfam" id="PF02581"/>
    </source>
</evidence>
<dbReference type="InterPro" id="IPR022998">
    <property type="entry name" value="ThiamineP_synth_TenI"/>
</dbReference>
<proteinExistence type="predicted"/>
<reference evidence="4 5" key="1">
    <citation type="submission" date="2020-10" db="EMBL/GenBank/DDBJ databases">
        <title>Aquamicrobium zhengzhouensis sp. nov., a exopolysaccharide producing bacterium isolated from farmland soil.</title>
        <authorList>
            <person name="Wang X."/>
        </authorList>
    </citation>
    <scope>NUCLEOTIDE SEQUENCE [LARGE SCALE GENOMIC DNA]</scope>
    <source>
        <strain evidence="5">cd-1</strain>
    </source>
</reference>
<dbReference type="PANTHER" id="PTHR20857:SF23">
    <property type="entry name" value="THIAMINE BIOSYNTHETIC BIFUNCTIONAL ENZYME"/>
    <property type="match status" value="1"/>
</dbReference>
<dbReference type="GO" id="GO:0004789">
    <property type="term" value="F:thiamine-phosphate diphosphorylase activity"/>
    <property type="evidence" value="ECO:0007669"/>
    <property type="project" value="UniProtKB-EC"/>
</dbReference>
<comment type="pathway">
    <text evidence="1">Cofactor biosynthesis; thiamine diphosphate biosynthesis.</text>
</comment>
<dbReference type="InterPro" id="IPR036206">
    <property type="entry name" value="ThiamineP_synth_sf"/>
</dbReference>
<dbReference type="Pfam" id="PF02581">
    <property type="entry name" value="TMP-TENI"/>
    <property type="match status" value="1"/>
</dbReference>
<evidence type="ECO:0000313" key="5">
    <source>
        <dbReference type="Proteomes" id="UP000601789"/>
    </source>
</evidence>
<organism evidence="4 5">
    <name type="scientific">Aquamicrobium zhengzhouense</name>
    <dbReference type="NCBI Taxonomy" id="2781738"/>
    <lineage>
        <taxon>Bacteria</taxon>
        <taxon>Pseudomonadati</taxon>
        <taxon>Pseudomonadota</taxon>
        <taxon>Alphaproteobacteria</taxon>
        <taxon>Hyphomicrobiales</taxon>
        <taxon>Phyllobacteriaceae</taxon>
        <taxon>Aquamicrobium</taxon>
    </lineage>
</organism>
<protein>
    <submittedName>
        <fullName evidence="4">Thiamine phosphate synthase</fullName>
        <ecNumber evidence="4">2.5.1.3</ecNumber>
    </submittedName>
</protein>
<evidence type="ECO:0000256" key="1">
    <source>
        <dbReference type="ARBA" id="ARBA00004948"/>
    </source>
</evidence>
<accession>A0ABS0SGB0</accession>
<dbReference type="NCBIfam" id="NF005080">
    <property type="entry name" value="PRK06512.1"/>
    <property type="match status" value="1"/>
</dbReference>
<dbReference type="Gene3D" id="3.20.20.70">
    <property type="entry name" value="Aldolase class I"/>
    <property type="match status" value="1"/>
</dbReference>